<evidence type="ECO:0000256" key="2">
    <source>
        <dbReference type="ARBA" id="ARBA00022512"/>
    </source>
</evidence>
<keyword evidence="3" id="KW-0964">Secreted</keyword>
<evidence type="ECO:0000256" key="9">
    <source>
        <dbReference type="SAM" id="SignalP"/>
    </source>
</evidence>
<evidence type="ECO:0000256" key="1">
    <source>
        <dbReference type="ARBA" id="ARBA00004191"/>
    </source>
</evidence>
<comment type="function">
    <text evidence="6">Constitutive protein of the cell wall. Antigen target of host humoral immune response.</text>
</comment>
<keyword evidence="5" id="KW-0446">Lipid-binding</keyword>
<evidence type="ECO:0000256" key="5">
    <source>
        <dbReference type="ARBA" id="ARBA00023121"/>
    </source>
</evidence>
<protein>
    <recommendedName>
        <fullName evidence="8">Cell wall mannoprotein 1</fullName>
    </recommendedName>
</protein>
<dbReference type="GO" id="GO:0009277">
    <property type="term" value="C:fungal-type cell wall"/>
    <property type="evidence" value="ECO:0007669"/>
    <property type="project" value="UniProtKB-ARBA"/>
</dbReference>
<dbReference type="InterPro" id="IPR021054">
    <property type="entry name" value="Cell_wall_mannoprotein_1"/>
</dbReference>
<comment type="caution">
    <text evidence="10">The sequence shown here is derived from an EMBL/GenBank/DDBJ whole genome shotgun (WGS) entry which is preliminary data.</text>
</comment>
<dbReference type="PANTHER" id="PTHR38123">
    <property type="entry name" value="CELL WALL SERINE-THREONINE-RICH GALACTOMANNOPROTEIN MP1 (AFU_ORTHOLOGUE AFUA_4G03240)"/>
    <property type="match status" value="1"/>
</dbReference>
<reference evidence="10 11" key="1">
    <citation type="submission" date="2015-02" db="EMBL/GenBank/DDBJ databases">
        <title>Draft genome sequence of Aspergillus parasiticus SU-1.</title>
        <authorList>
            <person name="Yu J."/>
            <person name="Fedorova N."/>
            <person name="Yin Y."/>
            <person name="Losada L."/>
            <person name="Zafar N."/>
            <person name="Taujale R."/>
            <person name="Ehrlich K.C."/>
            <person name="Bhatnagar D."/>
            <person name="Cleveland T.E."/>
            <person name="Bennett J.W."/>
            <person name="Nierman W.C."/>
        </authorList>
    </citation>
    <scope>NUCLEOTIDE SEQUENCE [LARGE SCALE GENOMIC DNA]</scope>
    <source>
        <strain evidence="11">ATCC 56775 / NRRL 5862 / SRRC 143 / SU-1</strain>
    </source>
</reference>
<dbReference type="STRING" id="1403190.A0A0F0I181"/>
<dbReference type="GO" id="GO:0005576">
    <property type="term" value="C:extracellular region"/>
    <property type="evidence" value="ECO:0007669"/>
    <property type="project" value="TreeGrafter"/>
</dbReference>
<dbReference type="FunFam" id="1.20.1280.140:FF:000001">
    <property type="entry name" value="Cell wall serine-threonine-rich galactomannoprotein Mp1"/>
    <property type="match status" value="1"/>
</dbReference>
<evidence type="ECO:0000313" key="10">
    <source>
        <dbReference type="EMBL" id="KJK60931.1"/>
    </source>
</evidence>
<gene>
    <name evidence="10" type="ORF">P875_00042803</name>
</gene>
<dbReference type="PANTHER" id="PTHR38123:SF4">
    <property type="entry name" value="CELL WALL GALACTOMANNOPROTEIN, PUTATIVE (AFU_ORTHOLOGUE AFUA_4G00870)-RELATED"/>
    <property type="match status" value="1"/>
</dbReference>
<organism evidence="10 11">
    <name type="scientific">Aspergillus parasiticus (strain ATCC 56775 / NRRL 5862 / SRRC 143 / SU-1)</name>
    <dbReference type="NCBI Taxonomy" id="1403190"/>
    <lineage>
        <taxon>Eukaryota</taxon>
        <taxon>Fungi</taxon>
        <taxon>Dikarya</taxon>
        <taxon>Ascomycota</taxon>
        <taxon>Pezizomycotina</taxon>
        <taxon>Eurotiomycetes</taxon>
        <taxon>Eurotiomycetidae</taxon>
        <taxon>Eurotiales</taxon>
        <taxon>Aspergillaceae</taxon>
        <taxon>Aspergillus</taxon>
        <taxon>Aspergillus subgen. Circumdati</taxon>
    </lineage>
</organism>
<dbReference type="Proteomes" id="UP000033540">
    <property type="component" value="Unassembled WGS sequence"/>
</dbReference>
<feature type="signal peptide" evidence="9">
    <location>
        <begin position="1"/>
        <end position="19"/>
    </location>
</feature>
<dbReference type="AlphaFoldDB" id="A0A0F0I181"/>
<name>A0A0F0I181_ASPPU</name>
<comment type="subcellular location">
    <subcellularLocation>
        <location evidence="1">Secreted</location>
        <location evidence="1">Cell wall</location>
    </subcellularLocation>
</comment>
<dbReference type="Pfam" id="PF12296">
    <property type="entry name" value="HsbA"/>
    <property type="match status" value="1"/>
</dbReference>
<dbReference type="OrthoDB" id="3485059at2759"/>
<comment type="similarity">
    <text evidence="7">Belongs to the cell wall mannoprotein 1 family.</text>
</comment>
<keyword evidence="2" id="KW-0134">Cell wall</keyword>
<proteinExistence type="inferred from homology"/>
<evidence type="ECO:0000256" key="4">
    <source>
        <dbReference type="ARBA" id="ARBA00022729"/>
    </source>
</evidence>
<dbReference type="GO" id="GO:0008289">
    <property type="term" value="F:lipid binding"/>
    <property type="evidence" value="ECO:0007669"/>
    <property type="project" value="UniProtKB-KW"/>
</dbReference>
<keyword evidence="4 9" id="KW-0732">Signal</keyword>
<evidence type="ECO:0000256" key="7">
    <source>
        <dbReference type="ARBA" id="ARBA00060953"/>
    </source>
</evidence>
<feature type="chain" id="PRO_5002442997" description="Cell wall mannoprotein 1" evidence="9">
    <location>
        <begin position="20"/>
        <end position="186"/>
    </location>
</feature>
<sequence>MHFHRLLVLAAGLLTTATSAPTELFKRDAAGVVDAVAEIADKMTTLNTTVTGYQGGVLGTGTALKIEFQSIQLSHALKDAISTTEDSQNFTGDESNKVAAAFIDLQPKISSTLDNIVSKKPQFDTGLLGIGSVSFLVKWNLQQEKDLSADLGQAVVAKLAEPYASVAPLLNDQIAAAFEKALAAYN</sequence>
<evidence type="ECO:0000256" key="3">
    <source>
        <dbReference type="ARBA" id="ARBA00022525"/>
    </source>
</evidence>
<dbReference type="Gene3D" id="1.20.1280.140">
    <property type="match status" value="1"/>
</dbReference>
<accession>A0A0F0I181</accession>
<dbReference type="EMBL" id="JZEE01000701">
    <property type="protein sequence ID" value="KJK60931.1"/>
    <property type="molecule type" value="Genomic_DNA"/>
</dbReference>
<evidence type="ECO:0000313" key="11">
    <source>
        <dbReference type="Proteomes" id="UP000033540"/>
    </source>
</evidence>
<evidence type="ECO:0000256" key="8">
    <source>
        <dbReference type="ARBA" id="ARBA00071527"/>
    </source>
</evidence>
<evidence type="ECO:0000256" key="6">
    <source>
        <dbReference type="ARBA" id="ARBA00056563"/>
    </source>
</evidence>